<dbReference type="GO" id="GO:0006571">
    <property type="term" value="P:tyrosine biosynthetic process"/>
    <property type="evidence" value="ECO:0007669"/>
    <property type="project" value="UniProtKB-UniPathway"/>
</dbReference>
<feature type="domain" description="Prephenate/arogenate dehydrogenase" evidence="8">
    <location>
        <begin position="7"/>
        <end position="282"/>
    </location>
</feature>
<gene>
    <name evidence="10" type="ORF">UFOPK2689_00589</name>
</gene>
<keyword evidence="5" id="KW-0560">Oxidoreductase</keyword>
<evidence type="ECO:0000259" key="8">
    <source>
        <dbReference type="PROSITE" id="PS51176"/>
    </source>
</evidence>
<dbReference type="SUPFAM" id="SSF48179">
    <property type="entry name" value="6-phosphogluconate dehydrogenase C-terminal domain-like"/>
    <property type="match status" value="1"/>
</dbReference>
<keyword evidence="4" id="KW-0057">Aromatic amino acid biosynthesis</keyword>
<dbReference type="InterPro" id="IPR003099">
    <property type="entry name" value="Prephen_DH"/>
</dbReference>
<dbReference type="Gene3D" id="3.40.50.720">
    <property type="entry name" value="NAD(P)-binding Rossmann-like Domain"/>
    <property type="match status" value="1"/>
</dbReference>
<dbReference type="InterPro" id="IPR008927">
    <property type="entry name" value="6-PGluconate_DH-like_C_sf"/>
</dbReference>
<comment type="pathway">
    <text evidence="1">Amino-acid biosynthesis; L-tyrosine biosynthesis; (4-hydroxyphenyl)pyruvate from prephenate (NAD(+) route): step 1/1.</text>
</comment>
<sequence length="357" mass="37910">MKNVKKLSVKIVGAGLIGTSLALALKAKGHSINICDTDASAQALALDLVGEQANLTRPDLIIVATPVETIFDLLSSEFTSNSDSYFMDIGGLKSNLLAKVEGLSELSKRFVSLHPMAGREVSGPQSARADLFESRALLITSTSTSSTEAIELAKQLAGEIGSTPYLIGAQEHDQAIALISQMPQLVSSLLAATLVGTPPKDLAFAGGGLRDVTRLAGSDPALWSALLLGNQEELLKSTHRFASLLQEFIDALSKNDGEKLKRILREGNQGRELIPGKHGAKNRDYTYLPIVIDDTAGQLARLFDECAKVNANVEDLSIEHSPGQETGLITLALSASDAAKLGEHLVSAGWRVHSPLK</sequence>
<dbReference type="EMBL" id="CAEZYL010000026">
    <property type="protein sequence ID" value="CAB4721572.1"/>
    <property type="molecule type" value="Genomic_DNA"/>
</dbReference>
<evidence type="ECO:0000256" key="2">
    <source>
        <dbReference type="ARBA" id="ARBA00012068"/>
    </source>
</evidence>
<dbReference type="EC" id="1.3.1.12" evidence="2"/>
<feature type="domain" description="ACT" evidence="9">
    <location>
        <begin position="287"/>
        <end position="357"/>
    </location>
</feature>
<dbReference type="AlphaFoldDB" id="A0A6J6REQ7"/>
<evidence type="ECO:0000256" key="1">
    <source>
        <dbReference type="ARBA" id="ARBA00005067"/>
    </source>
</evidence>
<dbReference type="SUPFAM" id="SSF51735">
    <property type="entry name" value="NAD(P)-binding Rossmann-fold domains"/>
    <property type="match status" value="1"/>
</dbReference>
<evidence type="ECO:0000256" key="5">
    <source>
        <dbReference type="ARBA" id="ARBA00023002"/>
    </source>
</evidence>
<dbReference type="UniPathway" id="UPA00122">
    <property type="reaction ID" value="UER00961"/>
</dbReference>
<keyword evidence="4" id="KW-0028">Amino-acid biosynthesis</keyword>
<dbReference type="Pfam" id="PF20463">
    <property type="entry name" value="PDH_C"/>
    <property type="match status" value="1"/>
</dbReference>
<dbReference type="GO" id="GO:0070403">
    <property type="term" value="F:NAD+ binding"/>
    <property type="evidence" value="ECO:0007669"/>
    <property type="project" value="InterPro"/>
</dbReference>
<dbReference type="PANTHER" id="PTHR21363">
    <property type="entry name" value="PREPHENATE DEHYDROGENASE"/>
    <property type="match status" value="1"/>
</dbReference>
<keyword evidence="6" id="KW-0520">NAD</keyword>
<organism evidence="10">
    <name type="scientific">freshwater metagenome</name>
    <dbReference type="NCBI Taxonomy" id="449393"/>
    <lineage>
        <taxon>unclassified sequences</taxon>
        <taxon>metagenomes</taxon>
        <taxon>ecological metagenomes</taxon>
    </lineage>
</organism>
<dbReference type="Pfam" id="PF02153">
    <property type="entry name" value="PDH_N"/>
    <property type="match status" value="1"/>
</dbReference>
<dbReference type="PANTHER" id="PTHR21363:SF0">
    <property type="entry name" value="PREPHENATE DEHYDROGENASE [NADP(+)]"/>
    <property type="match status" value="1"/>
</dbReference>
<dbReference type="PROSITE" id="PS51671">
    <property type="entry name" value="ACT"/>
    <property type="match status" value="1"/>
</dbReference>
<evidence type="ECO:0000259" key="9">
    <source>
        <dbReference type="PROSITE" id="PS51671"/>
    </source>
</evidence>
<evidence type="ECO:0000256" key="3">
    <source>
        <dbReference type="ARBA" id="ARBA00016891"/>
    </source>
</evidence>
<accession>A0A6J6REQ7</accession>
<evidence type="ECO:0000256" key="7">
    <source>
        <dbReference type="ARBA" id="ARBA00049260"/>
    </source>
</evidence>
<dbReference type="Gene3D" id="1.10.3660.10">
    <property type="entry name" value="6-phosphogluconate dehydrogenase C-terminal like domain"/>
    <property type="match status" value="1"/>
</dbReference>
<reference evidence="10" key="1">
    <citation type="submission" date="2020-05" db="EMBL/GenBank/DDBJ databases">
        <authorList>
            <person name="Chiriac C."/>
            <person name="Salcher M."/>
            <person name="Ghai R."/>
            <person name="Kavagutti S V."/>
        </authorList>
    </citation>
    <scope>NUCLEOTIDE SEQUENCE</scope>
</reference>
<name>A0A6J6REQ7_9ZZZZ</name>
<evidence type="ECO:0000256" key="6">
    <source>
        <dbReference type="ARBA" id="ARBA00023027"/>
    </source>
</evidence>
<dbReference type="InterPro" id="IPR036291">
    <property type="entry name" value="NAD(P)-bd_dom_sf"/>
</dbReference>
<dbReference type="InterPro" id="IPR046826">
    <property type="entry name" value="PDH_N"/>
</dbReference>
<dbReference type="PROSITE" id="PS51176">
    <property type="entry name" value="PDH_ADH"/>
    <property type="match status" value="1"/>
</dbReference>
<comment type="catalytic activity">
    <reaction evidence="7">
        <text>prephenate + NAD(+) = 3-(4-hydroxyphenyl)pyruvate + CO2 + NADH</text>
        <dbReference type="Rhea" id="RHEA:13869"/>
        <dbReference type="ChEBI" id="CHEBI:16526"/>
        <dbReference type="ChEBI" id="CHEBI:29934"/>
        <dbReference type="ChEBI" id="CHEBI:36242"/>
        <dbReference type="ChEBI" id="CHEBI:57540"/>
        <dbReference type="ChEBI" id="CHEBI:57945"/>
        <dbReference type="EC" id="1.3.1.12"/>
    </reaction>
</comment>
<evidence type="ECO:0000256" key="4">
    <source>
        <dbReference type="ARBA" id="ARBA00022498"/>
    </source>
</evidence>
<dbReference type="InterPro" id="IPR050812">
    <property type="entry name" value="Preph/Arog_dehydrog"/>
</dbReference>
<keyword evidence="4" id="KW-0827">Tyrosine biosynthesis</keyword>
<dbReference type="GO" id="GO:0008977">
    <property type="term" value="F:prephenate dehydrogenase (NAD+) activity"/>
    <property type="evidence" value="ECO:0007669"/>
    <property type="project" value="UniProtKB-EC"/>
</dbReference>
<protein>
    <recommendedName>
        <fullName evidence="3">Prephenate dehydrogenase</fullName>
        <ecNumber evidence="2">1.3.1.12</ecNumber>
    </recommendedName>
</protein>
<dbReference type="InterPro" id="IPR002912">
    <property type="entry name" value="ACT_dom"/>
</dbReference>
<dbReference type="GO" id="GO:0004665">
    <property type="term" value="F:prephenate dehydrogenase (NADP+) activity"/>
    <property type="evidence" value="ECO:0007669"/>
    <property type="project" value="InterPro"/>
</dbReference>
<proteinExistence type="predicted"/>
<evidence type="ECO:0000313" key="10">
    <source>
        <dbReference type="EMBL" id="CAB4721572.1"/>
    </source>
</evidence>
<dbReference type="InterPro" id="IPR046825">
    <property type="entry name" value="PDH_C"/>
</dbReference>